<evidence type="ECO:0000313" key="2">
    <source>
        <dbReference type="Proteomes" id="UP000197468"/>
    </source>
</evidence>
<dbReference type="PANTHER" id="PTHR30203">
    <property type="entry name" value="OUTER MEMBRANE CATION EFFLUX PROTEIN"/>
    <property type="match status" value="1"/>
</dbReference>
<accession>A0A246JFX9</accession>
<dbReference type="AlphaFoldDB" id="A0A246JFX9"/>
<gene>
    <name evidence="1" type="ORF">CDN99_09865</name>
</gene>
<dbReference type="GO" id="GO:0015562">
    <property type="term" value="F:efflux transmembrane transporter activity"/>
    <property type="evidence" value="ECO:0007669"/>
    <property type="project" value="InterPro"/>
</dbReference>
<sequence length="410" mass="43617">MNPRIIVRMAALAVALLPLHSRGNSLTLDQALSLAVERSQAAQAARSGAASAAQTARAAAQLPDPVLRAGIDNLPISGSDRFSGRDSMTMKRVGISQEWVSAGKRSARQAAADAAVHREVAATHASLADVRLQTGMAYLDVYFARAALGLAVHDERHAHDELETARARLSSASATSQEVLALASARGLAEDAAAEARQQLDVARAALERWVGVPVDDVAAAGGSTAPSEDAYVSRHPAVVAAQRDVDMARSEADSARINRSPNWSWEVSYGQRSGYSDMVSVGVSIPLAIAPAQRQDRELAAKLALVEKAQAQLAETTRVAVAEYRGLSTEAARLAERVERYRTSVVLPAQQRTAVALAAYRSNQAPLTTLFDARHAELEADRKLLALQRDLSRAQASLVFKAISEGDLP</sequence>
<dbReference type="Proteomes" id="UP000197468">
    <property type="component" value="Unassembled WGS sequence"/>
</dbReference>
<evidence type="ECO:0000313" key="1">
    <source>
        <dbReference type="EMBL" id="OWQ91450.1"/>
    </source>
</evidence>
<reference evidence="1 2" key="1">
    <citation type="journal article" date="2008" name="Int. J. Syst. Evol. Microbiol.">
        <title>Description of Roseateles aquatilis sp. nov. and Roseateles terrae sp. nov., in the class Betaproteobacteria, and emended description of the genus Roseateles.</title>
        <authorList>
            <person name="Gomila M."/>
            <person name="Bowien B."/>
            <person name="Falsen E."/>
            <person name="Moore E.R."/>
            <person name="Lalucat J."/>
        </authorList>
    </citation>
    <scope>NUCLEOTIDE SEQUENCE [LARGE SCALE GENOMIC DNA]</scope>
    <source>
        <strain evidence="1 2">CCUG 48205</strain>
    </source>
</reference>
<dbReference type="SUPFAM" id="SSF56954">
    <property type="entry name" value="Outer membrane efflux proteins (OEP)"/>
    <property type="match status" value="1"/>
</dbReference>
<dbReference type="Gene3D" id="1.20.1600.10">
    <property type="entry name" value="Outer membrane efflux proteins (OEP)"/>
    <property type="match status" value="1"/>
</dbReference>
<dbReference type="EMBL" id="NIOF01000003">
    <property type="protein sequence ID" value="OWQ91450.1"/>
    <property type="molecule type" value="Genomic_DNA"/>
</dbReference>
<proteinExistence type="predicted"/>
<name>A0A246JFX9_9BURK</name>
<dbReference type="OrthoDB" id="9769048at2"/>
<organism evidence="1 2">
    <name type="scientific">Roseateles aquatilis</name>
    <dbReference type="NCBI Taxonomy" id="431061"/>
    <lineage>
        <taxon>Bacteria</taxon>
        <taxon>Pseudomonadati</taxon>
        <taxon>Pseudomonadota</taxon>
        <taxon>Betaproteobacteria</taxon>
        <taxon>Burkholderiales</taxon>
        <taxon>Sphaerotilaceae</taxon>
        <taxon>Roseateles</taxon>
    </lineage>
</organism>
<dbReference type="InterPro" id="IPR010131">
    <property type="entry name" value="MdtP/NodT-like"/>
</dbReference>
<protein>
    <submittedName>
        <fullName evidence="1">Transporter</fullName>
    </submittedName>
</protein>
<comment type="caution">
    <text evidence="1">The sequence shown here is derived from an EMBL/GenBank/DDBJ whole genome shotgun (WGS) entry which is preliminary data.</text>
</comment>
<keyword evidence="2" id="KW-1185">Reference proteome</keyword>